<evidence type="ECO:0000313" key="2">
    <source>
        <dbReference type="Proteomes" id="UP000516160"/>
    </source>
</evidence>
<dbReference type="KEGG" id="acae:HYG86_09150"/>
<name>A0A7G9W8B6_ALKCA</name>
<reference evidence="1 2" key="1">
    <citation type="submission" date="2020-07" db="EMBL/GenBank/DDBJ databases">
        <title>Alkalicella. sp. LB2 genome.</title>
        <authorList>
            <person name="Postec A."/>
            <person name="Quemeneur M."/>
        </authorList>
    </citation>
    <scope>NUCLEOTIDE SEQUENCE [LARGE SCALE GENOMIC DNA]</scope>
    <source>
        <strain evidence="1 2">LB2</strain>
    </source>
</reference>
<dbReference type="Proteomes" id="UP000516160">
    <property type="component" value="Chromosome"/>
</dbReference>
<proteinExistence type="predicted"/>
<organism evidence="1 2">
    <name type="scientific">Alkalicella caledoniensis</name>
    <dbReference type="NCBI Taxonomy" id="2731377"/>
    <lineage>
        <taxon>Bacteria</taxon>
        <taxon>Bacillati</taxon>
        <taxon>Bacillota</taxon>
        <taxon>Clostridia</taxon>
        <taxon>Eubacteriales</taxon>
        <taxon>Proteinivoracaceae</taxon>
        <taxon>Alkalicella</taxon>
    </lineage>
</organism>
<accession>A0A7G9W8B6</accession>
<sequence>MAKKTEQKTDPAVKAEEIEISESEEVTKKVIVWQATKPLTQKEHEHLSNKLRFEQQKTGVEIILMPYTCKLGDGEDV</sequence>
<dbReference type="EMBL" id="CP058559">
    <property type="protein sequence ID" value="QNO14928.1"/>
    <property type="molecule type" value="Genomic_DNA"/>
</dbReference>
<dbReference type="RefSeq" id="WP_213165292.1">
    <property type="nucleotide sequence ID" value="NZ_CP058559.1"/>
</dbReference>
<protein>
    <submittedName>
        <fullName evidence="1">Uncharacterized protein</fullName>
    </submittedName>
</protein>
<keyword evidence="2" id="KW-1185">Reference proteome</keyword>
<evidence type="ECO:0000313" key="1">
    <source>
        <dbReference type="EMBL" id="QNO14928.1"/>
    </source>
</evidence>
<gene>
    <name evidence="1" type="ORF">HYG86_09150</name>
</gene>
<dbReference type="AlphaFoldDB" id="A0A7G9W8B6"/>